<accession>A0A139ADB6</accession>
<keyword evidence="1" id="KW-0175">Coiled coil</keyword>
<dbReference type="Proteomes" id="UP000070544">
    <property type="component" value="Unassembled WGS sequence"/>
</dbReference>
<sequence length="191" mass="22340">MVLGQKEVHVQRQERELREKEAKLEQLIEIEKQKARAVWEREHEARKKELEAGQEKVDADRSLLARLTVEVQRKMQTHELKIGKVESLTMELETARGRIQELEGRCKKLQHQVEGEGETRARLWEVEVLKGCLLLKRHFLLAKPNSPISCGPLLIPRRYLAIQSGSWRGCARRNTGERRNVPRSWGGWRVR</sequence>
<feature type="coiled-coil region" evidence="1">
    <location>
        <begin position="85"/>
        <end position="119"/>
    </location>
</feature>
<feature type="coiled-coil region" evidence="1">
    <location>
        <begin position="3"/>
        <end position="34"/>
    </location>
</feature>
<proteinExistence type="predicted"/>
<keyword evidence="3" id="KW-1185">Reference proteome</keyword>
<protein>
    <submittedName>
        <fullName evidence="2">Uncharacterized protein</fullName>
    </submittedName>
</protein>
<name>A0A139ADB6_GONPJ</name>
<evidence type="ECO:0000313" key="2">
    <source>
        <dbReference type="EMBL" id="KXS14435.1"/>
    </source>
</evidence>
<evidence type="ECO:0000256" key="1">
    <source>
        <dbReference type="SAM" id="Coils"/>
    </source>
</evidence>
<gene>
    <name evidence="2" type="ORF">M427DRAFT_341726</name>
</gene>
<dbReference type="AlphaFoldDB" id="A0A139ADB6"/>
<organism evidence="2 3">
    <name type="scientific">Gonapodya prolifera (strain JEL478)</name>
    <name type="common">Monoblepharis prolifera</name>
    <dbReference type="NCBI Taxonomy" id="1344416"/>
    <lineage>
        <taxon>Eukaryota</taxon>
        <taxon>Fungi</taxon>
        <taxon>Fungi incertae sedis</taxon>
        <taxon>Chytridiomycota</taxon>
        <taxon>Chytridiomycota incertae sedis</taxon>
        <taxon>Monoblepharidomycetes</taxon>
        <taxon>Monoblepharidales</taxon>
        <taxon>Gonapodyaceae</taxon>
        <taxon>Gonapodya</taxon>
    </lineage>
</organism>
<evidence type="ECO:0000313" key="3">
    <source>
        <dbReference type="Proteomes" id="UP000070544"/>
    </source>
</evidence>
<reference evidence="2 3" key="1">
    <citation type="journal article" date="2015" name="Genome Biol. Evol.">
        <title>Phylogenomic analyses indicate that early fungi evolved digesting cell walls of algal ancestors of land plants.</title>
        <authorList>
            <person name="Chang Y."/>
            <person name="Wang S."/>
            <person name="Sekimoto S."/>
            <person name="Aerts A.L."/>
            <person name="Choi C."/>
            <person name="Clum A."/>
            <person name="LaButti K.M."/>
            <person name="Lindquist E.A."/>
            <person name="Yee Ngan C."/>
            <person name="Ohm R.A."/>
            <person name="Salamov A.A."/>
            <person name="Grigoriev I.V."/>
            <person name="Spatafora J.W."/>
            <person name="Berbee M.L."/>
        </authorList>
    </citation>
    <scope>NUCLEOTIDE SEQUENCE [LARGE SCALE GENOMIC DNA]</scope>
    <source>
        <strain evidence="2 3">JEL478</strain>
    </source>
</reference>
<dbReference type="EMBL" id="KQ965769">
    <property type="protein sequence ID" value="KXS14435.1"/>
    <property type="molecule type" value="Genomic_DNA"/>
</dbReference>